<gene>
    <name evidence="2" type="ORF">SAMN04515674_1178</name>
</gene>
<keyword evidence="2" id="KW-0560">Oxidoreductase</keyword>
<dbReference type="Proteomes" id="UP000199306">
    <property type="component" value="Unassembled WGS sequence"/>
</dbReference>
<dbReference type="PANTHER" id="PTHR20883">
    <property type="entry name" value="PHYTANOYL-COA DIOXYGENASE DOMAIN CONTAINING 1"/>
    <property type="match status" value="1"/>
</dbReference>
<proteinExistence type="predicted"/>
<dbReference type="Gene3D" id="2.60.120.620">
    <property type="entry name" value="q2cbj1_9rhob like domain"/>
    <property type="match status" value="1"/>
</dbReference>
<keyword evidence="3" id="KW-1185">Reference proteome</keyword>
<protein>
    <submittedName>
        <fullName evidence="2">Phytanoyl-CoA dioxygenase (PhyH)</fullName>
    </submittedName>
</protein>
<dbReference type="OrthoDB" id="976214at2"/>
<evidence type="ECO:0000313" key="3">
    <source>
        <dbReference type="Proteomes" id="UP000199306"/>
    </source>
</evidence>
<dbReference type="AlphaFoldDB" id="A0A1I5Y4Y6"/>
<sequence>MANQKEQYNKDGYLLIKGFFSKEEIAQIYQEARQIFGIQIERVLGKKVDINDKDTFEKAMFEFFEKDFMSFVNTGKQVQHLISMHRLGTEEKVTNLLKELGYEFPVIAVRPAMQFNSRYLSKDGSHWKLGAHQDWRTGQGSLDSIVLWFPLIDCGEALGALQVIPGSHTWGLMSADTSGYTGSIQENLKEEDFIQTEFEVGDLLIFSAFLIHQSGNNVTQNIRWSIQLRYNNMNEETFIERGFPMPYIYRPEADLVTPNFPVKEQIEQVFA</sequence>
<dbReference type="EMBL" id="FOXH01000017">
    <property type="protein sequence ID" value="SFQ39258.1"/>
    <property type="molecule type" value="Genomic_DNA"/>
</dbReference>
<reference evidence="2 3" key="1">
    <citation type="submission" date="2016-10" db="EMBL/GenBank/DDBJ databases">
        <authorList>
            <person name="de Groot N.N."/>
        </authorList>
    </citation>
    <scope>NUCLEOTIDE SEQUENCE [LARGE SCALE GENOMIC DNA]</scope>
    <source>
        <strain evidence="3">E92,LMG 26720,CCM 7988</strain>
    </source>
</reference>
<comment type="cofactor">
    <cofactor evidence="1">
        <name>Fe(2+)</name>
        <dbReference type="ChEBI" id="CHEBI:29033"/>
    </cofactor>
</comment>
<dbReference type="RefSeq" id="WP_092019269.1">
    <property type="nucleotide sequence ID" value="NZ_FOXH01000017.1"/>
</dbReference>
<organism evidence="2 3">
    <name type="scientific">Pseudarcicella hirudinis</name>
    <dbReference type="NCBI Taxonomy" id="1079859"/>
    <lineage>
        <taxon>Bacteria</taxon>
        <taxon>Pseudomonadati</taxon>
        <taxon>Bacteroidota</taxon>
        <taxon>Cytophagia</taxon>
        <taxon>Cytophagales</taxon>
        <taxon>Flectobacillaceae</taxon>
        <taxon>Pseudarcicella</taxon>
    </lineage>
</organism>
<keyword evidence="2" id="KW-0223">Dioxygenase</keyword>
<dbReference type="STRING" id="1079859.SAMN04515674_1178"/>
<name>A0A1I5Y4Y6_9BACT</name>
<dbReference type="GO" id="GO:0016706">
    <property type="term" value="F:2-oxoglutarate-dependent dioxygenase activity"/>
    <property type="evidence" value="ECO:0007669"/>
    <property type="project" value="UniProtKB-ARBA"/>
</dbReference>
<evidence type="ECO:0000313" key="2">
    <source>
        <dbReference type="EMBL" id="SFQ39258.1"/>
    </source>
</evidence>
<evidence type="ECO:0000256" key="1">
    <source>
        <dbReference type="ARBA" id="ARBA00001954"/>
    </source>
</evidence>
<accession>A0A1I5Y4Y6</accession>
<dbReference type="Pfam" id="PF05721">
    <property type="entry name" value="PhyH"/>
    <property type="match status" value="1"/>
</dbReference>
<dbReference type="SUPFAM" id="SSF51197">
    <property type="entry name" value="Clavaminate synthase-like"/>
    <property type="match status" value="1"/>
</dbReference>
<dbReference type="PANTHER" id="PTHR20883:SF48">
    <property type="entry name" value="ECTOINE DIOXYGENASE"/>
    <property type="match status" value="1"/>
</dbReference>
<dbReference type="GO" id="GO:0005506">
    <property type="term" value="F:iron ion binding"/>
    <property type="evidence" value="ECO:0007669"/>
    <property type="project" value="UniProtKB-ARBA"/>
</dbReference>
<dbReference type="InterPro" id="IPR008775">
    <property type="entry name" value="Phytyl_CoA_dOase-like"/>
</dbReference>